<gene>
    <name evidence="1" type="ORF">NCTC12965_05146</name>
</gene>
<dbReference type="AlphaFoldDB" id="A0A4U9VHF0"/>
<accession>A0A4U9VHF0</accession>
<sequence>MRRKMPSGLAQSYRFLETSPQAQNIFLDGQTAGYGDKNRAYNNYDPRERTWYPVGGKKLSN</sequence>
<name>A0A4U9VHF0_SERFO</name>
<dbReference type="EMBL" id="CABEEZ010000112">
    <property type="protein sequence ID" value="VTR44752.1"/>
    <property type="molecule type" value="Genomic_DNA"/>
</dbReference>
<evidence type="ECO:0000313" key="1">
    <source>
        <dbReference type="EMBL" id="VTR44752.1"/>
    </source>
</evidence>
<reference evidence="1" key="1">
    <citation type="submission" date="2019-05" db="EMBL/GenBank/DDBJ databases">
        <authorList>
            <consortium name="Pathogen Informatics"/>
        </authorList>
    </citation>
    <scope>NUCLEOTIDE SEQUENCE [LARGE SCALE GENOMIC DNA]</scope>
    <source>
        <strain evidence="1">NCTC12965</strain>
    </source>
</reference>
<proteinExistence type="predicted"/>
<protein>
    <submittedName>
        <fullName evidence="1">Uncharacterized protein</fullName>
    </submittedName>
</protein>
<organism evidence="1">
    <name type="scientific">Serratia fonticola</name>
    <dbReference type="NCBI Taxonomy" id="47917"/>
    <lineage>
        <taxon>Bacteria</taxon>
        <taxon>Pseudomonadati</taxon>
        <taxon>Pseudomonadota</taxon>
        <taxon>Gammaproteobacteria</taxon>
        <taxon>Enterobacterales</taxon>
        <taxon>Yersiniaceae</taxon>
        <taxon>Serratia</taxon>
    </lineage>
</organism>